<dbReference type="Proteomes" id="UP000324781">
    <property type="component" value="Unassembled WGS sequence"/>
</dbReference>
<feature type="binding site" evidence="9">
    <location>
        <position position="165"/>
    </location>
    <ligand>
        <name>alpha-D-glucose 1-phosphate</name>
        <dbReference type="ChEBI" id="CHEBI:58601"/>
    </ligand>
</feature>
<dbReference type="Gene3D" id="3.90.550.10">
    <property type="entry name" value="Spore Coat Polysaccharide Biosynthesis Protein SpsA, Chain A"/>
    <property type="match status" value="1"/>
</dbReference>
<dbReference type="HAMAP" id="MF_00624">
    <property type="entry name" value="GlgC"/>
    <property type="match status" value="1"/>
</dbReference>
<dbReference type="AlphaFoldDB" id="A0A1M6H412"/>
<keyword evidence="2 9" id="KW-0321">Glycogen metabolism</keyword>
<feature type="site" description="Could play a key role in the communication between the regulatory and the substrate sites" evidence="9">
    <location>
        <position position="60"/>
    </location>
</feature>
<keyword evidence="8 9" id="KW-0119">Carbohydrate metabolism</keyword>
<dbReference type="SUPFAM" id="SSF53448">
    <property type="entry name" value="Nucleotide-diphospho-sugar transferases"/>
    <property type="match status" value="1"/>
</dbReference>
<feature type="binding site" evidence="9">
    <location>
        <begin position="180"/>
        <end position="181"/>
    </location>
    <ligand>
        <name>alpha-D-glucose 1-phosphate</name>
        <dbReference type="ChEBI" id="CHEBI:58601"/>
    </ligand>
</feature>
<dbReference type="GO" id="GO:0005524">
    <property type="term" value="F:ATP binding"/>
    <property type="evidence" value="ECO:0007669"/>
    <property type="project" value="UniProtKB-KW"/>
</dbReference>
<accession>A0A1M6H412</accession>
<comment type="function">
    <text evidence="9">Involved in the biosynthesis of ADP-glucose, a building block required for the elongation reactions to produce glycogen. Catalyzes the reaction between ATP and alpha-D-glucose 1-phosphate (G1P) to produce pyrophosphate and ADP-Glc.</text>
</comment>
<keyword evidence="3 9" id="KW-0808">Transferase</keyword>
<dbReference type="Gene3D" id="2.160.10.10">
    <property type="entry name" value="Hexapeptide repeat proteins"/>
    <property type="match status" value="1"/>
</dbReference>
<dbReference type="Pfam" id="PF00483">
    <property type="entry name" value="NTP_transferase"/>
    <property type="match status" value="1"/>
</dbReference>
<dbReference type="OrthoDB" id="9801810at2"/>
<comment type="subunit">
    <text evidence="9">Homotetramer.</text>
</comment>
<evidence type="ECO:0000313" key="12">
    <source>
        <dbReference type="EMBL" id="SHJ16869.1"/>
    </source>
</evidence>
<evidence type="ECO:0000256" key="6">
    <source>
        <dbReference type="ARBA" id="ARBA00022840"/>
    </source>
</evidence>
<dbReference type="PROSITE" id="PS00810">
    <property type="entry name" value="ADP_GLC_PYROPHOSPH_3"/>
    <property type="match status" value="1"/>
</dbReference>
<dbReference type="SUPFAM" id="SSF51161">
    <property type="entry name" value="Trimeric LpxA-like enzymes"/>
    <property type="match status" value="1"/>
</dbReference>
<comment type="catalytic activity">
    <reaction evidence="9">
        <text>alpha-D-glucose 1-phosphate + ATP + H(+) = ADP-alpha-D-glucose + diphosphate</text>
        <dbReference type="Rhea" id="RHEA:12120"/>
        <dbReference type="ChEBI" id="CHEBI:15378"/>
        <dbReference type="ChEBI" id="CHEBI:30616"/>
        <dbReference type="ChEBI" id="CHEBI:33019"/>
        <dbReference type="ChEBI" id="CHEBI:57498"/>
        <dbReference type="ChEBI" id="CHEBI:58601"/>
        <dbReference type="EC" id="2.7.7.27"/>
    </reaction>
</comment>
<evidence type="ECO:0000313" key="13">
    <source>
        <dbReference type="Proteomes" id="UP000324781"/>
    </source>
</evidence>
<dbReference type="InterPro" id="IPR011831">
    <property type="entry name" value="ADP-Glc_PPase"/>
</dbReference>
<dbReference type="RefSeq" id="WP_149678895.1">
    <property type="nucleotide sequence ID" value="NZ_FQZP01000029.1"/>
</dbReference>
<dbReference type="GO" id="GO:0008878">
    <property type="term" value="F:glucose-1-phosphate adenylyltransferase activity"/>
    <property type="evidence" value="ECO:0007669"/>
    <property type="project" value="UniProtKB-UniRule"/>
</dbReference>
<dbReference type="GO" id="GO:0005978">
    <property type="term" value="P:glycogen biosynthetic process"/>
    <property type="evidence" value="ECO:0007669"/>
    <property type="project" value="UniProtKB-UniRule"/>
</dbReference>
<keyword evidence="13" id="KW-1185">Reference proteome</keyword>
<feature type="domain" description="Nucleotidyl transferase" evidence="10">
    <location>
        <begin position="8"/>
        <end position="260"/>
    </location>
</feature>
<keyword evidence="4 9" id="KW-0548">Nucleotidyltransferase</keyword>
<feature type="binding site" evidence="9">
    <location>
        <position position="100"/>
    </location>
    <ligand>
        <name>alpha-D-glucose 1-phosphate</name>
        <dbReference type="ChEBI" id="CHEBI:58601"/>
    </ligand>
</feature>
<name>A0A1M6H412_9FIRM</name>
<sequence>MARKEIIALILAGGQGSRLGVLTHNIAKPAVLYGGKYRIIDFTLSNCINSNIDTVGVLTQYQPLKLHSHIGIGKPWDLDRMNGGLTILTPYQRFEKGEWYSGTADAVLQNINYVEEISPKYVLILSGDHIYKMNYSEMLEFHKKKNADATISVIDVPYEEASRYGIMNITDSNKIFEFEEKPQKPKSTLASMGIYIFNWSILKEYLMRDHEDPNSEHDFGKNIIPAMLNDGKNLYAYQFTGYWRDVGTIQAFWESNMNLIDRIPEFNMYDPYWKIYTPNPVYPAHFIGETGKVTKSIIAEGCMIYGTVRNSVIFPGVTVQEGAVIQDSIIMSDAFIGHNAEINCSIIGEGSVIGNHVRCGVGEFAENLYNPKVYNTNITVIGSNTVIPNGTTIGRNVVIDNFVIPQDFTTSEIPSGGYLMKGGNGQ</sequence>
<keyword evidence="6 9" id="KW-0067">ATP-binding</keyword>
<dbReference type="InterPro" id="IPR023049">
    <property type="entry name" value="GlgC_bac"/>
</dbReference>
<keyword evidence="7 9" id="KW-0320">Glycogen biosynthesis</keyword>
<evidence type="ECO:0000256" key="5">
    <source>
        <dbReference type="ARBA" id="ARBA00022741"/>
    </source>
</evidence>
<feature type="site" description="Could play a key role in the communication between the regulatory and the substrate sites" evidence="9">
    <location>
        <position position="99"/>
    </location>
</feature>
<dbReference type="InterPro" id="IPR005835">
    <property type="entry name" value="NTP_transferase_dom"/>
</dbReference>
<dbReference type="NCBIfam" id="NF003670">
    <property type="entry name" value="PRK05293.1"/>
    <property type="match status" value="1"/>
</dbReference>
<dbReference type="NCBIfam" id="TIGR02091">
    <property type="entry name" value="glgC"/>
    <property type="match status" value="1"/>
</dbReference>
<evidence type="ECO:0000256" key="4">
    <source>
        <dbReference type="ARBA" id="ARBA00022695"/>
    </source>
</evidence>
<comment type="similarity">
    <text evidence="1 9">Belongs to the bacterial/plant glucose-1-phosphate adenylyltransferase family.</text>
</comment>
<evidence type="ECO:0000256" key="7">
    <source>
        <dbReference type="ARBA" id="ARBA00023056"/>
    </source>
</evidence>
<organism evidence="12 13">
    <name type="scientific">Thermoclostridium caenicola</name>
    <dbReference type="NCBI Taxonomy" id="659425"/>
    <lineage>
        <taxon>Bacteria</taxon>
        <taxon>Bacillati</taxon>
        <taxon>Bacillota</taxon>
        <taxon>Clostridia</taxon>
        <taxon>Eubacteriales</taxon>
        <taxon>Oscillospiraceae</taxon>
        <taxon>Thermoclostridium</taxon>
    </lineage>
</organism>
<dbReference type="PROSITE" id="PS00809">
    <property type="entry name" value="ADP_GLC_PYROPHOSPH_2"/>
    <property type="match status" value="1"/>
</dbReference>
<dbReference type="InterPro" id="IPR029044">
    <property type="entry name" value="Nucleotide-diphossugar_trans"/>
</dbReference>
<evidence type="ECO:0000259" key="11">
    <source>
        <dbReference type="Pfam" id="PF24894"/>
    </source>
</evidence>
<dbReference type="CDD" id="cd02508">
    <property type="entry name" value="ADP_Glucose_PP"/>
    <property type="match status" value="1"/>
</dbReference>
<feature type="domain" description="Glucose-1-phosphate adenylyltransferase/Bifunctional protein GlmU-like C-terminal hexapeptide" evidence="11">
    <location>
        <begin position="286"/>
        <end position="364"/>
    </location>
</feature>
<dbReference type="Pfam" id="PF24894">
    <property type="entry name" value="Hexapep_GlmU"/>
    <property type="match status" value="1"/>
</dbReference>
<dbReference type="CDD" id="cd04651">
    <property type="entry name" value="LbH_G1P_AT_C"/>
    <property type="match status" value="1"/>
</dbReference>
<evidence type="ECO:0000256" key="1">
    <source>
        <dbReference type="ARBA" id="ARBA00010443"/>
    </source>
</evidence>
<protein>
    <recommendedName>
        <fullName evidence="9">Glucose-1-phosphate adenylyltransferase</fullName>
        <ecNumber evidence="9">2.7.7.27</ecNumber>
    </recommendedName>
    <alternativeName>
        <fullName evidence="9">ADP-glucose pyrophosphorylase</fullName>
        <shortName evidence="9">ADPGlc PPase</shortName>
    </alternativeName>
    <alternativeName>
        <fullName evidence="9">ADP-glucose synthase</fullName>
    </alternativeName>
</protein>
<dbReference type="InterPro" id="IPR011004">
    <property type="entry name" value="Trimer_LpxA-like_sf"/>
</dbReference>
<evidence type="ECO:0000256" key="2">
    <source>
        <dbReference type="ARBA" id="ARBA00022600"/>
    </source>
</evidence>
<evidence type="ECO:0000256" key="8">
    <source>
        <dbReference type="ARBA" id="ARBA00023277"/>
    </source>
</evidence>
<reference evidence="12 13" key="1">
    <citation type="submission" date="2016-11" db="EMBL/GenBank/DDBJ databases">
        <authorList>
            <person name="Varghese N."/>
            <person name="Submissions S."/>
        </authorList>
    </citation>
    <scope>NUCLEOTIDE SEQUENCE [LARGE SCALE GENOMIC DNA]</scope>
    <source>
        <strain evidence="12 13">DSM 19027</strain>
    </source>
</reference>
<evidence type="ECO:0000259" key="10">
    <source>
        <dbReference type="Pfam" id="PF00483"/>
    </source>
</evidence>
<keyword evidence="5 9" id="KW-0547">Nucleotide-binding</keyword>
<dbReference type="InterPro" id="IPR005836">
    <property type="entry name" value="ADP_Glu_pyroP_CS"/>
</dbReference>
<dbReference type="PANTHER" id="PTHR43523:SF2">
    <property type="entry name" value="GLUCOSE-1-PHOSPHATE ADENYLYLTRANSFERASE"/>
    <property type="match status" value="1"/>
</dbReference>
<feature type="binding site" evidence="9">
    <location>
        <position position="191"/>
    </location>
    <ligand>
        <name>alpha-D-glucose 1-phosphate</name>
        <dbReference type="ChEBI" id="CHEBI:58601"/>
    </ligand>
</feature>
<dbReference type="UniPathway" id="UPA00164"/>
<dbReference type="EMBL" id="FQZP01000029">
    <property type="protein sequence ID" value="SHJ16869.1"/>
    <property type="molecule type" value="Genomic_DNA"/>
</dbReference>
<evidence type="ECO:0000256" key="3">
    <source>
        <dbReference type="ARBA" id="ARBA00022679"/>
    </source>
</evidence>
<dbReference type="PANTHER" id="PTHR43523">
    <property type="entry name" value="GLUCOSE-1-PHOSPHATE ADENYLYLTRANSFERASE-RELATED"/>
    <property type="match status" value="1"/>
</dbReference>
<gene>
    <name evidence="9" type="primary">glgC</name>
    <name evidence="12" type="ORF">SAMN05444373_102913</name>
</gene>
<proteinExistence type="inferred from homology"/>
<comment type="pathway">
    <text evidence="9">Glycan biosynthesis; glycogen biosynthesis.</text>
</comment>
<evidence type="ECO:0000256" key="9">
    <source>
        <dbReference type="HAMAP-Rule" id="MF_00624"/>
    </source>
</evidence>
<dbReference type="InterPro" id="IPR056818">
    <property type="entry name" value="GlmU/GlgC-like_hexapep"/>
</dbReference>
<dbReference type="PROSITE" id="PS00808">
    <property type="entry name" value="ADP_GLC_PYROPHOSPH_1"/>
    <property type="match status" value="1"/>
</dbReference>
<dbReference type="EC" id="2.7.7.27" evidence="9"/>